<evidence type="ECO:0000256" key="1">
    <source>
        <dbReference type="SAM" id="Phobius"/>
    </source>
</evidence>
<dbReference type="HOGENOM" id="CLU_3064648_0_0_10"/>
<keyword evidence="1" id="KW-0812">Transmembrane</keyword>
<proteinExistence type="predicted"/>
<protein>
    <submittedName>
        <fullName evidence="2">Putative membrane protein</fullName>
    </submittedName>
</protein>
<gene>
    <name evidence="2" type="ORF">ING2E5B_0816</name>
</gene>
<evidence type="ECO:0000313" key="2">
    <source>
        <dbReference type="EMBL" id="CEA15580.1"/>
    </source>
</evidence>
<dbReference type="KEGG" id="pbt:ING2E5B_0816"/>
<dbReference type="EMBL" id="LN515532">
    <property type="protein sequence ID" value="CEA15580.1"/>
    <property type="molecule type" value="Genomic_DNA"/>
</dbReference>
<keyword evidence="3" id="KW-1185">Reference proteome</keyword>
<sequence length="53" mass="6171">MRIELSDVNQEEDVENDYLLKKVKKAAQLRAAFLFQIVLFVNILEAITLFKSD</sequence>
<accession>A0A098BY40</accession>
<evidence type="ECO:0000313" key="3">
    <source>
        <dbReference type="Proteomes" id="UP000032417"/>
    </source>
</evidence>
<reference evidence="2 3" key="1">
    <citation type="submission" date="2014-08" db="EMBL/GenBank/DDBJ databases">
        <authorList>
            <person name="Wibberg D."/>
        </authorList>
    </citation>
    <scope>NUCLEOTIDE SEQUENCE [LARGE SCALE GENOMIC DNA]</scope>
    <source>
        <strain evidence="3">ING2-E5B</strain>
    </source>
</reference>
<feature type="transmembrane region" description="Helical" evidence="1">
    <location>
        <begin position="31"/>
        <end position="50"/>
    </location>
</feature>
<organism evidence="2 3">
    <name type="scientific">Fermentimonas caenicola</name>
    <dbReference type="NCBI Taxonomy" id="1562970"/>
    <lineage>
        <taxon>Bacteria</taxon>
        <taxon>Pseudomonadati</taxon>
        <taxon>Bacteroidota</taxon>
        <taxon>Bacteroidia</taxon>
        <taxon>Bacteroidales</taxon>
        <taxon>Dysgonomonadaceae</taxon>
        <taxon>Fermentimonas</taxon>
    </lineage>
</organism>
<keyword evidence="1" id="KW-0472">Membrane</keyword>
<dbReference type="AlphaFoldDB" id="A0A098BY40"/>
<name>A0A098BY40_9BACT</name>
<keyword evidence="1" id="KW-1133">Transmembrane helix</keyword>
<dbReference type="Proteomes" id="UP000032417">
    <property type="component" value="Chromosome 1"/>
</dbReference>